<dbReference type="Pfam" id="PF04345">
    <property type="entry name" value="Chor_lyase"/>
    <property type="match status" value="1"/>
</dbReference>
<comment type="similarity">
    <text evidence="4">Belongs to the UbiC family.</text>
</comment>
<dbReference type="RefSeq" id="WP_033030935.1">
    <property type="nucleotide sequence ID" value="NZ_JBBMQW010000028.1"/>
</dbReference>
<reference evidence="7 8" key="1">
    <citation type="submission" date="2014-04" db="EMBL/GenBank/DDBJ databases">
        <title>Pseudoalteromonas galatheae sp. nov., isolated from a deep-sea polychaete near Canal Concepcion, Chile.</title>
        <authorList>
            <person name="Machado H.R."/>
            <person name="Gram L."/>
            <person name="Vynne N.G."/>
        </authorList>
    </citation>
    <scope>NUCLEOTIDE SEQUENCE [LARGE SCALE GENOMIC DNA]</scope>
    <source>
        <strain evidence="7 8">KMM216</strain>
    </source>
</reference>
<gene>
    <name evidence="4" type="primary">ubiC</name>
    <name evidence="7" type="ORF">DC53_14815</name>
    <name evidence="6" type="ORF">EU508_02325</name>
    <name evidence="5" type="ORF">EU509_11805</name>
</gene>
<protein>
    <recommendedName>
        <fullName evidence="4">Probable chorismate pyruvate-lyase</fullName>
        <shortName evidence="4">CL</shortName>
        <shortName evidence="4">CPL</shortName>
        <ecNumber evidence="4">4.1.3.40</ecNumber>
    </recommendedName>
</protein>
<dbReference type="GO" id="GO:0006744">
    <property type="term" value="P:ubiquinone biosynthetic process"/>
    <property type="evidence" value="ECO:0007669"/>
    <property type="project" value="UniProtKB-UniRule"/>
</dbReference>
<dbReference type="Gene3D" id="3.40.1410.10">
    <property type="entry name" value="Chorismate lyase-like"/>
    <property type="match status" value="1"/>
</dbReference>
<dbReference type="PANTHER" id="PTHR38683">
    <property type="entry name" value="CHORISMATE PYRUVATE-LYASE"/>
    <property type="match status" value="1"/>
</dbReference>
<keyword evidence="1 4" id="KW-0963">Cytoplasm</keyword>
<dbReference type="EMBL" id="JJNZ01000053">
    <property type="protein sequence ID" value="KDC49858.1"/>
    <property type="molecule type" value="Genomic_DNA"/>
</dbReference>
<comment type="caution">
    <text evidence="4">Lacks conserved residue(s) required for the propagation of feature annotation.</text>
</comment>
<dbReference type="EMBL" id="SEUJ01000071">
    <property type="protein sequence ID" value="KAA1155794.1"/>
    <property type="molecule type" value="Genomic_DNA"/>
</dbReference>
<sequence>MITFPISLLVNWQCTSQVSDLSSSEREWLFEPHSLTVKLKSRAQVFSVKVLSEKIFDLTLEQKALLGCEASTALNREVLLLCDNIPMVYAQSWLPDNQLSNQPKNPLHNMGDRPLGDVIFQNPELVRKEIEVARFDTEHPIQQLALQLNLPIQKLLGRRSVFSLKDYNFLVCEVFLPGAYLYS</sequence>
<comment type="function">
    <text evidence="4">Removes the pyruvyl group from chorismate, with concomitant aromatization of the ring, to provide 4-hydroxybenzoate (4HB) for the ubiquinone pathway.</text>
</comment>
<keyword evidence="2 4" id="KW-0831">Ubiquinone biosynthesis</keyword>
<evidence type="ECO:0000256" key="1">
    <source>
        <dbReference type="ARBA" id="ARBA00022490"/>
    </source>
</evidence>
<dbReference type="Proteomes" id="UP000324162">
    <property type="component" value="Unassembled WGS sequence"/>
</dbReference>
<reference evidence="9 10" key="2">
    <citation type="submission" date="2019-01" db="EMBL/GenBank/DDBJ databases">
        <title>Genome sequences of marine Pseudoalteromonas species.</title>
        <authorList>
            <person name="Boraston A.B."/>
            <person name="Hehemann J.-H."/>
            <person name="Vickers C.J."/>
            <person name="Salama-Alber O."/>
            <person name="Abe K."/>
            <person name="Hettle A.J."/>
        </authorList>
    </citation>
    <scope>NUCLEOTIDE SEQUENCE [LARGE SCALE GENOMIC DNA]</scope>
    <source>
        <strain evidence="6 10">PS42</strain>
        <strain evidence="5 9">PS47</strain>
    </source>
</reference>
<evidence type="ECO:0000256" key="4">
    <source>
        <dbReference type="HAMAP-Rule" id="MF_01632"/>
    </source>
</evidence>
<evidence type="ECO:0000313" key="8">
    <source>
        <dbReference type="Proteomes" id="UP000027154"/>
    </source>
</evidence>
<dbReference type="InterPro" id="IPR028978">
    <property type="entry name" value="Chorismate_lyase_/UTRA_dom_sf"/>
</dbReference>
<evidence type="ECO:0000313" key="9">
    <source>
        <dbReference type="Proteomes" id="UP000322915"/>
    </source>
</evidence>
<evidence type="ECO:0000313" key="10">
    <source>
        <dbReference type="Proteomes" id="UP000324162"/>
    </source>
</evidence>
<dbReference type="SUPFAM" id="SSF64288">
    <property type="entry name" value="Chorismate lyase-like"/>
    <property type="match status" value="1"/>
</dbReference>
<dbReference type="PANTHER" id="PTHR38683:SF1">
    <property type="entry name" value="CHORISMATE PYRUVATE-LYASE"/>
    <property type="match status" value="1"/>
</dbReference>
<dbReference type="EMBL" id="SEUK01000038">
    <property type="protein sequence ID" value="KAA1164385.1"/>
    <property type="molecule type" value="Genomic_DNA"/>
</dbReference>
<comment type="pathway">
    <text evidence="4">Cofactor biosynthesis; ubiquinone biosynthesis.</text>
</comment>
<keyword evidence="9" id="KW-1185">Reference proteome</keyword>
<keyword evidence="3 4" id="KW-0456">Lyase</keyword>
<dbReference type="HAMAP" id="MF_01632">
    <property type="entry name" value="UbiC"/>
    <property type="match status" value="1"/>
</dbReference>
<dbReference type="OrthoDB" id="9789493at2"/>
<dbReference type="GO" id="GO:0005829">
    <property type="term" value="C:cytosol"/>
    <property type="evidence" value="ECO:0007669"/>
    <property type="project" value="TreeGrafter"/>
</dbReference>
<dbReference type="AlphaFoldDB" id="A0A063KID7"/>
<feature type="binding site" evidence="4">
    <location>
        <position position="115"/>
    </location>
    <ligand>
        <name>substrate</name>
    </ligand>
</feature>
<accession>A0A063KID7</accession>
<comment type="catalytic activity">
    <reaction evidence="4">
        <text>chorismate = 4-hydroxybenzoate + pyruvate</text>
        <dbReference type="Rhea" id="RHEA:16505"/>
        <dbReference type="ChEBI" id="CHEBI:15361"/>
        <dbReference type="ChEBI" id="CHEBI:17879"/>
        <dbReference type="ChEBI" id="CHEBI:29748"/>
        <dbReference type="EC" id="4.1.3.40"/>
    </reaction>
</comment>
<organism evidence="6 10">
    <name type="scientific">Pseudoalteromonas fuliginea</name>
    <dbReference type="NCBI Taxonomy" id="1872678"/>
    <lineage>
        <taxon>Bacteria</taxon>
        <taxon>Pseudomonadati</taxon>
        <taxon>Pseudomonadota</taxon>
        <taxon>Gammaproteobacteria</taxon>
        <taxon>Alteromonadales</taxon>
        <taxon>Pseudoalteromonadaceae</taxon>
        <taxon>Pseudoalteromonas</taxon>
    </lineage>
</organism>
<comment type="caution">
    <text evidence="6">The sequence shown here is derived from an EMBL/GenBank/DDBJ whole genome shotgun (WGS) entry which is preliminary data.</text>
</comment>
<keyword evidence="4" id="KW-0670">Pyruvate</keyword>
<evidence type="ECO:0000313" key="6">
    <source>
        <dbReference type="EMBL" id="KAA1164385.1"/>
    </source>
</evidence>
<dbReference type="EC" id="4.1.3.40" evidence="4"/>
<proteinExistence type="inferred from homology"/>
<feature type="binding site" evidence="4">
    <location>
        <position position="173"/>
    </location>
    <ligand>
        <name>substrate</name>
    </ligand>
</feature>
<dbReference type="Proteomes" id="UP000027154">
    <property type="component" value="Unassembled WGS sequence"/>
</dbReference>
<evidence type="ECO:0000313" key="7">
    <source>
        <dbReference type="EMBL" id="KDC49858.1"/>
    </source>
</evidence>
<comment type="subcellular location">
    <subcellularLocation>
        <location evidence="4">Cytoplasm</location>
    </subcellularLocation>
</comment>
<feature type="binding site" evidence="4">
    <location>
        <position position="76"/>
    </location>
    <ligand>
        <name>substrate</name>
    </ligand>
</feature>
<evidence type="ECO:0000256" key="2">
    <source>
        <dbReference type="ARBA" id="ARBA00022688"/>
    </source>
</evidence>
<dbReference type="Proteomes" id="UP000322915">
    <property type="component" value="Unassembled WGS sequence"/>
</dbReference>
<dbReference type="GO" id="GO:0042866">
    <property type="term" value="P:pyruvate biosynthetic process"/>
    <property type="evidence" value="ECO:0007669"/>
    <property type="project" value="UniProtKB-UniRule"/>
</dbReference>
<evidence type="ECO:0000256" key="3">
    <source>
        <dbReference type="ARBA" id="ARBA00023239"/>
    </source>
</evidence>
<dbReference type="InterPro" id="IPR007440">
    <property type="entry name" value="Chorismate--pyruvate_lyase"/>
</dbReference>
<evidence type="ECO:0000313" key="5">
    <source>
        <dbReference type="EMBL" id="KAA1155794.1"/>
    </source>
</evidence>
<name>A0A063KID7_9GAMM</name>
<dbReference type="GO" id="GO:0008813">
    <property type="term" value="F:chorismate lyase activity"/>
    <property type="evidence" value="ECO:0007669"/>
    <property type="project" value="UniProtKB-UniRule"/>
</dbReference>